<sequence length="1066" mass="117436">MPKALSYADAVRILGQGPDDEWVRRLNDVTGGLLLGATITTTGVLGWFDAHAQFAKLSQQVVKIFSQRLTGAHRLSRTERVAAAHTVVVIAAFFERLAEDVPFKLAEAALSEEDQLRLATREASHAQSLAHRALRAAVRLPEPHGFRDAYLSDLAAYYRQLALSAEAFLHGLALWDRLGPGREEAARRALNRLPDRAVQRYEELLLDLRIDCPEVDLWLRDEQASALLFSVRENHELMRRLAGPAATPTGVAYVLTRAYRALLERPVVETGDLPAGLDVPSLRAAYLPSLFRITEAGPDFAASDERVWQDVPVRSDLHQTLAGYLTSPRAQTAPMVVLGQPGAGKSVLTKVLAAGLVEGDFLPIRVPLRDVDTALDLQRHIEEAVRVNTTETITWPRLAEAADGRLPVILLDGFDELLQATATSQSDYLYKVADFQQRERDLGRAVAVLATTRTSVADRATAPPDTLLLRLEPFDDTRISSWLAVWRETNGARLAERGLRTLPAEVALRFPDLAGQPLLLLMLALYDADENGLQHTGELSPGELYERLLTTFARREVRKAGPHLSDEECQPKVEQELRRLSVVAFAMLNRSAQWVTEADLERDLEAIFGAAPGADGGINPATLLLGRFFFVHRAQAVRGRQTLQTYEFLHATFGEYLVARFTWQMLEEAVARASVTASPGWNTDDGLLARLLSFAPLVVRAPIVRFLGQMAARLAEKGHQDDWPGTLARIYRRSQHLNWGLQAGEYRPVTMRMPARYAAYTANLILLAVIVSGELRFGTLAEPGPADPARQWHDQALLWHSQLTDEGWEGMIEALEISPCWEPDGVRDLWLAVGRHELGLHPPDPRWVFEVPEGEADFVVGGQMPATFRRAIEFDGGARSYALLHAVEPLLQSPLANGLWLFGTPAGEPRSVARNLLTALLSDATWSNADVTRQAYLQCAALASDSVLPDDEADALWRLLCNALQINTRLPLAVVLEVVSQLDEWLSAWGTPPTDRLVPLLHAAGVVLLGRAHTDPDSAQLLARICRRLVKSASGELRGADKFTRTAVAAIVAEVETRGEAGGISL</sequence>
<gene>
    <name evidence="2" type="ORF">I4J89_15560</name>
</gene>
<dbReference type="InterPro" id="IPR054567">
    <property type="entry name" value="NNH7"/>
</dbReference>
<dbReference type="SUPFAM" id="SSF52540">
    <property type="entry name" value="P-loop containing nucleoside triphosphate hydrolases"/>
    <property type="match status" value="1"/>
</dbReference>
<accession>A0A931G222</accession>
<comment type="caution">
    <text evidence="2">The sequence shown here is derived from an EMBL/GenBank/DDBJ whole genome shotgun (WGS) entry which is preliminary data.</text>
</comment>
<reference evidence="2" key="1">
    <citation type="submission" date="2020-11" db="EMBL/GenBank/DDBJ databases">
        <title>Isolation and identification of active actinomycetes.</title>
        <authorList>
            <person name="Sun X."/>
        </authorList>
    </citation>
    <scope>NUCLEOTIDE SEQUENCE</scope>
    <source>
        <strain evidence="2">NEAU-A11</strain>
    </source>
</reference>
<protein>
    <recommendedName>
        <fullName evidence="1">NACHT N-terminal Helical domain-containing protein</fullName>
    </recommendedName>
</protein>
<dbReference type="Proteomes" id="UP000598146">
    <property type="component" value="Unassembled WGS sequence"/>
</dbReference>
<name>A0A931G222_9ACTN</name>
<dbReference type="InterPro" id="IPR027417">
    <property type="entry name" value="P-loop_NTPase"/>
</dbReference>
<dbReference type="Pfam" id="PF22738">
    <property type="entry name" value="NNH7"/>
    <property type="match status" value="1"/>
</dbReference>
<evidence type="ECO:0000259" key="1">
    <source>
        <dbReference type="Pfam" id="PF22738"/>
    </source>
</evidence>
<dbReference type="AlphaFoldDB" id="A0A931G222"/>
<dbReference type="RefSeq" id="WP_196414664.1">
    <property type="nucleotide sequence ID" value="NZ_JADQTO010000006.1"/>
</dbReference>
<dbReference type="EMBL" id="JADQTO010000006">
    <property type="protein sequence ID" value="MBG0562874.1"/>
    <property type="molecule type" value="Genomic_DNA"/>
</dbReference>
<proteinExistence type="predicted"/>
<feature type="domain" description="NACHT N-terminal Helical" evidence="1">
    <location>
        <begin position="3"/>
        <end position="219"/>
    </location>
</feature>
<dbReference type="Gene3D" id="3.40.50.300">
    <property type="entry name" value="P-loop containing nucleotide triphosphate hydrolases"/>
    <property type="match status" value="1"/>
</dbReference>
<evidence type="ECO:0000313" key="3">
    <source>
        <dbReference type="Proteomes" id="UP000598146"/>
    </source>
</evidence>
<organism evidence="2 3">
    <name type="scientific">Actinoplanes aureus</name>
    <dbReference type="NCBI Taxonomy" id="2792083"/>
    <lineage>
        <taxon>Bacteria</taxon>
        <taxon>Bacillati</taxon>
        <taxon>Actinomycetota</taxon>
        <taxon>Actinomycetes</taxon>
        <taxon>Micromonosporales</taxon>
        <taxon>Micromonosporaceae</taxon>
        <taxon>Actinoplanes</taxon>
    </lineage>
</organism>
<keyword evidence="3" id="KW-1185">Reference proteome</keyword>
<evidence type="ECO:0000313" key="2">
    <source>
        <dbReference type="EMBL" id="MBG0562874.1"/>
    </source>
</evidence>